<evidence type="ECO:0000313" key="3">
    <source>
        <dbReference type="Proteomes" id="UP000679220"/>
    </source>
</evidence>
<dbReference type="PROSITE" id="PS51257">
    <property type="entry name" value="PROKAR_LIPOPROTEIN"/>
    <property type="match status" value="1"/>
</dbReference>
<accession>A0A941F119</accession>
<reference evidence="2" key="1">
    <citation type="journal article" date="2018" name="Int. J. Syst. Evol. Microbiol.">
        <title>Carboxylicivirga sediminis sp. nov., isolated from coastal sediment.</title>
        <authorList>
            <person name="Wang F.Q."/>
            <person name="Ren L.H."/>
            <person name="Zou R.J."/>
            <person name="Sun Y.Z."/>
            <person name="Liu X.J."/>
            <person name="Jiang F."/>
            <person name="Liu L.J."/>
        </authorList>
    </citation>
    <scope>NUCLEOTIDE SEQUENCE</scope>
    <source>
        <strain evidence="2">JR1</strain>
    </source>
</reference>
<name>A0A941F119_9BACT</name>
<dbReference type="EMBL" id="JAGTAR010000004">
    <property type="protein sequence ID" value="MBR8534836.1"/>
    <property type="molecule type" value="Genomic_DNA"/>
</dbReference>
<evidence type="ECO:0000313" key="2">
    <source>
        <dbReference type="EMBL" id="MBR8534836.1"/>
    </source>
</evidence>
<keyword evidence="1" id="KW-0732">Signal</keyword>
<evidence type="ECO:0008006" key="4">
    <source>
        <dbReference type="Google" id="ProtNLM"/>
    </source>
</evidence>
<proteinExistence type="predicted"/>
<dbReference type="Proteomes" id="UP000679220">
    <property type="component" value="Unassembled WGS sequence"/>
</dbReference>
<sequence>MKKMLSSLLVLSILSGCMGDEFNTDLLVDDVNVNAGVAIPLAKTSVTMEDILSDQTDMVKYDGENIILFQENDSLEYVGINDFFRLSASSVDLSVPFVAFNTQPSYAATEELTFSIPNAEVYEMELNYRLSASGSNLEEPLLLTVAIPVSNVSGAVREVVIEVYNGQTTVQSFAGDRISLLQNKVDLGLSVQPLYGGANYSTSIGNVTLTIDELSLNYVKGTMDENQVTMDEGIYELDFDVLKDIPGDIEFADPQLSIIVDNATPFMGEIAAGLSGRLNDGSIMPLSSEPFTIDGADSGEEVKRSRHILTSANSNVSSFIAKTPEQLNYGGILTLNPGGVYGDEVELFDEDRIYIGYGFEVPLELRLNAALDEEVVELGDIDMIDDLTKGNIVITSVNSLPIGASATIDFYEEQSASIIETMNIDMVKPALVNAEGKVSEAVESIVEVTLTDKQIESLKAASELRVRVQLNTSDYEKGQMVIFQRQNALEMQLGIRGKIEYNN</sequence>
<keyword evidence="3" id="KW-1185">Reference proteome</keyword>
<evidence type="ECO:0000256" key="1">
    <source>
        <dbReference type="SAM" id="SignalP"/>
    </source>
</evidence>
<comment type="caution">
    <text evidence="2">The sequence shown here is derived from an EMBL/GenBank/DDBJ whole genome shotgun (WGS) entry which is preliminary data.</text>
</comment>
<gene>
    <name evidence="2" type="ORF">KDU71_04630</name>
</gene>
<protein>
    <recommendedName>
        <fullName evidence="4">DUF1735 domain-containing protein</fullName>
    </recommendedName>
</protein>
<organism evidence="2 3">
    <name type="scientific">Carboxylicivirga sediminis</name>
    <dbReference type="NCBI Taxonomy" id="2006564"/>
    <lineage>
        <taxon>Bacteria</taxon>
        <taxon>Pseudomonadati</taxon>
        <taxon>Bacteroidota</taxon>
        <taxon>Bacteroidia</taxon>
        <taxon>Marinilabiliales</taxon>
        <taxon>Marinilabiliaceae</taxon>
        <taxon>Carboxylicivirga</taxon>
    </lineage>
</organism>
<dbReference type="RefSeq" id="WP_212188740.1">
    <property type="nucleotide sequence ID" value="NZ_JAGTAR010000004.1"/>
</dbReference>
<feature type="chain" id="PRO_5037965635" description="DUF1735 domain-containing protein" evidence="1">
    <location>
        <begin position="20"/>
        <end position="503"/>
    </location>
</feature>
<reference evidence="2" key="2">
    <citation type="submission" date="2021-04" db="EMBL/GenBank/DDBJ databases">
        <authorList>
            <person name="Zhang T."/>
            <person name="Zhang Y."/>
            <person name="Lu D."/>
            <person name="Zuo D."/>
            <person name="Du Z."/>
        </authorList>
    </citation>
    <scope>NUCLEOTIDE SEQUENCE</scope>
    <source>
        <strain evidence="2">JR1</strain>
    </source>
</reference>
<dbReference type="AlphaFoldDB" id="A0A941F119"/>
<feature type="signal peptide" evidence="1">
    <location>
        <begin position="1"/>
        <end position="19"/>
    </location>
</feature>